<name>A0AAV7IGP0_COTGL</name>
<organism evidence="2 3">
    <name type="scientific">Cotesia glomerata</name>
    <name type="common">Lepidopteran parasitic wasp</name>
    <name type="synonym">Apanteles glomeratus</name>
    <dbReference type="NCBI Taxonomy" id="32391"/>
    <lineage>
        <taxon>Eukaryota</taxon>
        <taxon>Metazoa</taxon>
        <taxon>Ecdysozoa</taxon>
        <taxon>Arthropoda</taxon>
        <taxon>Hexapoda</taxon>
        <taxon>Insecta</taxon>
        <taxon>Pterygota</taxon>
        <taxon>Neoptera</taxon>
        <taxon>Endopterygota</taxon>
        <taxon>Hymenoptera</taxon>
        <taxon>Apocrita</taxon>
        <taxon>Ichneumonoidea</taxon>
        <taxon>Braconidae</taxon>
        <taxon>Microgastrinae</taxon>
        <taxon>Cotesia</taxon>
    </lineage>
</organism>
<protein>
    <submittedName>
        <fullName evidence="2">Uncharacterized protein</fullName>
    </submittedName>
</protein>
<evidence type="ECO:0000313" key="3">
    <source>
        <dbReference type="Proteomes" id="UP000826195"/>
    </source>
</evidence>
<feature type="region of interest" description="Disordered" evidence="1">
    <location>
        <begin position="13"/>
        <end position="48"/>
    </location>
</feature>
<proteinExistence type="predicted"/>
<accession>A0AAV7IGP0</accession>
<comment type="caution">
    <text evidence="2">The sequence shown here is derived from an EMBL/GenBank/DDBJ whole genome shotgun (WGS) entry which is preliminary data.</text>
</comment>
<evidence type="ECO:0000313" key="2">
    <source>
        <dbReference type="EMBL" id="KAH0560795.1"/>
    </source>
</evidence>
<sequence length="120" mass="13548">MLCEQIVHKKRNVTPEVGEDGELTEKNDGVDTEDPVALNQTPKETEVAQQGPLLDTEILEILGTNPYEKIEDSFKFHPEIKGRWKTWMKEEIVEGVRRGGGSPLRPLIDEAAVEEEVSQH</sequence>
<evidence type="ECO:0000256" key="1">
    <source>
        <dbReference type="SAM" id="MobiDB-lite"/>
    </source>
</evidence>
<keyword evidence="3" id="KW-1185">Reference proteome</keyword>
<dbReference type="Proteomes" id="UP000826195">
    <property type="component" value="Unassembled WGS sequence"/>
</dbReference>
<dbReference type="EMBL" id="JAHXZJ010000374">
    <property type="protein sequence ID" value="KAH0560795.1"/>
    <property type="molecule type" value="Genomic_DNA"/>
</dbReference>
<reference evidence="2 3" key="1">
    <citation type="journal article" date="2021" name="J. Hered.">
        <title>A chromosome-level genome assembly of the parasitoid wasp, Cotesia glomerata (Hymenoptera: Braconidae).</title>
        <authorList>
            <person name="Pinto B.J."/>
            <person name="Weis J.J."/>
            <person name="Gamble T."/>
            <person name="Ode P.J."/>
            <person name="Paul R."/>
            <person name="Zaspel J.M."/>
        </authorList>
    </citation>
    <scope>NUCLEOTIDE SEQUENCE [LARGE SCALE GENOMIC DNA]</scope>
    <source>
        <strain evidence="2">CgM1</strain>
    </source>
</reference>
<gene>
    <name evidence="2" type="ORF">KQX54_008451</name>
</gene>
<dbReference type="AlphaFoldDB" id="A0AAV7IGP0"/>